<evidence type="ECO:0000313" key="1">
    <source>
        <dbReference type="EMBL" id="MBW4667057.1"/>
    </source>
</evidence>
<comment type="caution">
    <text evidence="1">The sequence shown here is derived from an EMBL/GenBank/DDBJ whole genome shotgun (WGS) entry which is preliminary data.</text>
</comment>
<reference evidence="1" key="2">
    <citation type="journal article" date="2022" name="Microbiol. Resour. Announc.">
        <title>Metagenome Sequencing to Explore Phylogenomics of Terrestrial Cyanobacteria.</title>
        <authorList>
            <person name="Ward R.D."/>
            <person name="Stajich J.E."/>
            <person name="Johansen J.R."/>
            <person name="Huntemann M."/>
            <person name="Clum A."/>
            <person name="Foster B."/>
            <person name="Foster B."/>
            <person name="Roux S."/>
            <person name="Palaniappan K."/>
            <person name="Varghese N."/>
            <person name="Mukherjee S."/>
            <person name="Reddy T.B.K."/>
            <person name="Daum C."/>
            <person name="Copeland A."/>
            <person name="Chen I.A."/>
            <person name="Ivanova N.N."/>
            <person name="Kyrpides N.C."/>
            <person name="Shapiro N."/>
            <person name="Eloe-Fadrosh E.A."/>
            <person name="Pietrasiak N."/>
        </authorList>
    </citation>
    <scope>NUCLEOTIDE SEQUENCE</scope>
    <source>
        <strain evidence="1">GSE-NOS-MK-12-04C</strain>
    </source>
</reference>
<proteinExistence type="predicted"/>
<gene>
    <name evidence="1" type="ORF">KME60_06315</name>
</gene>
<dbReference type="Proteomes" id="UP000729701">
    <property type="component" value="Unassembled WGS sequence"/>
</dbReference>
<sequence length="166" mass="19449">MDIAFEQTLAFEKKFNRVFREIRELESKIYKKGGFWIFKTHVYSKEALKNSEHHVKIDSITNKIGSDALSWNRFGQLTQQARAVYEIKDDEVKYELERLNSLIESREPTWWEEFKSELNKFVVEIVRNMPPLAKGFLGGVLQTLKFLGLPGFFKPSPQLSPFDNDV</sequence>
<accession>A0A951QLA3</accession>
<reference evidence="1" key="1">
    <citation type="submission" date="2021-05" db="EMBL/GenBank/DDBJ databases">
        <authorList>
            <person name="Pietrasiak N."/>
            <person name="Ward R."/>
            <person name="Stajich J.E."/>
            <person name="Kurbessoian T."/>
        </authorList>
    </citation>
    <scope>NUCLEOTIDE SEQUENCE</scope>
    <source>
        <strain evidence="1">GSE-NOS-MK-12-04C</strain>
    </source>
</reference>
<organism evidence="1 2">
    <name type="scientific">Cyanomargarita calcarea GSE-NOS-MK-12-04C</name>
    <dbReference type="NCBI Taxonomy" id="2839659"/>
    <lineage>
        <taxon>Bacteria</taxon>
        <taxon>Bacillati</taxon>
        <taxon>Cyanobacteriota</taxon>
        <taxon>Cyanophyceae</taxon>
        <taxon>Nostocales</taxon>
        <taxon>Cyanomargaritaceae</taxon>
        <taxon>Cyanomargarita</taxon>
    </lineage>
</organism>
<evidence type="ECO:0000313" key="2">
    <source>
        <dbReference type="Proteomes" id="UP000729701"/>
    </source>
</evidence>
<protein>
    <submittedName>
        <fullName evidence="1">Uncharacterized protein</fullName>
    </submittedName>
</protein>
<dbReference type="EMBL" id="JAHHGZ010000005">
    <property type="protein sequence ID" value="MBW4667057.1"/>
    <property type="molecule type" value="Genomic_DNA"/>
</dbReference>
<dbReference type="AlphaFoldDB" id="A0A951QLA3"/>
<name>A0A951QLA3_9CYAN</name>